<comment type="caution">
    <text evidence="2">The sequence shown here is derived from an EMBL/GenBank/DDBJ whole genome shotgun (WGS) entry which is preliminary data.</text>
</comment>
<name>A0ABQ3IF44_9PSEU</name>
<dbReference type="InterPro" id="IPR036390">
    <property type="entry name" value="WH_DNA-bd_sf"/>
</dbReference>
<dbReference type="SUPFAM" id="SSF46785">
    <property type="entry name" value="Winged helix' DNA-binding domain"/>
    <property type="match status" value="1"/>
</dbReference>
<dbReference type="PANTHER" id="PTHR33164">
    <property type="entry name" value="TRANSCRIPTIONAL REGULATOR, MARR FAMILY"/>
    <property type="match status" value="1"/>
</dbReference>
<accession>A0ABQ3IF44</accession>
<evidence type="ECO:0000259" key="1">
    <source>
        <dbReference type="PROSITE" id="PS50995"/>
    </source>
</evidence>
<dbReference type="Proteomes" id="UP000605897">
    <property type="component" value="Unassembled WGS sequence"/>
</dbReference>
<dbReference type="SMART" id="SM00347">
    <property type="entry name" value="HTH_MARR"/>
    <property type="match status" value="1"/>
</dbReference>
<evidence type="ECO:0000313" key="2">
    <source>
        <dbReference type="EMBL" id="GHE82150.1"/>
    </source>
</evidence>
<reference evidence="3" key="1">
    <citation type="journal article" date="2019" name="Int. J. Syst. Evol. Microbiol.">
        <title>The Global Catalogue of Microorganisms (GCM) 10K type strain sequencing project: providing services to taxonomists for standard genome sequencing and annotation.</title>
        <authorList>
            <consortium name="The Broad Institute Genomics Platform"/>
            <consortium name="The Broad Institute Genome Sequencing Center for Infectious Disease"/>
            <person name="Wu L."/>
            <person name="Ma J."/>
        </authorList>
    </citation>
    <scope>NUCLEOTIDE SEQUENCE [LARGE SCALE GENOMIC DNA]</scope>
    <source>
        <strain evidence="3">CGMCC 4.7677</strain>
    </source>
</reference>
<dbReference type="EMBL" id="BNAU01000001">
    <property type="protein sequence ID" value="GHE82150.1"/>
    <property type="molecule type" value="Genomic_DNA"/>
</dbReference>
<dbReference type="Gene3D" id="1.10.10.10">
    <property type="entry name" value="Winged helix-like DNA-binding domain superfamily/Winged helix DNA-binding domain"/>
    <property type="match status" value="1"/>
</dbReference>
<dbReference type="PROSITE" id="PS50995">
    <property type="entry name" value="HTH_MARR_2"/>
    <property type="match status" value="1"/>
</dbReference>
<dbReference type="InterPro" id="IPR000835">
    <property type="entry name" value="HTH_MarR-typ"/>
</dbReference>
<protein>
    <recommendedName>
        <fullName evidence="1">HTH marR-type domain-containing protein</fullName>
    </recommendedName>
</protein>
<evidence type="ECO:0000313" key="3">
    <source>
        <dbReference type="Proteomes" id="UP000605897"/>
    </source>
</evidence>
<dbReference type="InterPro" id="IPR039422">
    <property type="entry name" value="MarR/SlyA-like"/>
</dbReference>
<organism evidence="2 3">
    <name type="scientific">Amycolatopsis deserti</name>
    <dbReference type="NCBI Taxonomy" id="185696"/>
    <lineage>
        <taxon>Bacteria</taxon>
        <taxon>Bacillati</taxon>
        <taxon>Actinomycetota</taxon>
        <taxon>Actinomycetes</taxon>
        <taxon>Pseudonocardiales</taxon>
        <taxon>Pseudonocardiaceae</taxon>
        <taxon>Amycolatopsis</taxon>
    </lineage>
</organism>
<sequence>MPLLAPVMTAVLPVRTVISLVPVEPGGQEQQRAWLAYIRVQLRLRYEMNRQLQADSDISLADYDVLTALSVAPEGRLQMTALANHIGWERTRTSHHARRMEARGLLRLRQSTVDRRAIEVSLSDEGKALLEDAAPGHVKLVKDLFFAGLRQDLVPALTEAMEGVYSTLLARGMLPPPPL</sequence>
<dbReference type="PANTHER" id="PTHR33164:SF99">
    <property type="entry name" value="MARR FAMILY REGULATORY PROTEIN"/>
    <property type="match status" value="1"/>
</dbReference>
<proteinExistence type="predicted"/>
<gene>
    <name evidence="2" type="ORF">GCM10017786_11110</name>
</gene>
<feature type="domain" description="HTH marR-type" evidence="1">
    <location>
        <begin position="30"/>
        <end position="166"/>
    </location>
</feature>
<keyword evidence="3" id="KW-1185">Reference proteome</keyword>
<dbReference type="InterPro" id="IPR036388">
    <property type="entry name" value="WH-like_DNA-bd_sf"/>
</dbReference>
<dbReference type="Pfam" id="PF12802">
    <property type="entry name" value="MarR_2"/>
    <property type="match status" value="1"/>
</dbReference>